<evidence type="ECO:0000256" key="1">
    <source>
        <dbReference type="SAM" id="Coils"/>
    </source>
</evidence>
<proteinExistence type="evidence at transcript level"/>
<feature type="coiled-coil region" evidence="1">
    <location>
        <begin position="97"/>
        <end position="142"/>
    </location>
</feature>
<sequence length="454" mass="51613">MSKFWLLLLCVSAFQAVHSYPALEDYYLEDPAQSTWEILKEGWDKLSDKYNQMGKDAAAKFIAAFKNRFCKNIESDEDFEEDQGEPTVQVKLVRRVLELLRKAKKAIGDEKKQIKEEIEGMRRKICSELNDVEEDLDEMEEDPQQSTWSILKDAMGKLKDRWTGLAKEKQKQITDYLEKKFCSEQNDFEEDVPQGLSKSEIVQKIQDALKSLKDKYGNQKDKMIEEVNKLKQRFCAQLIASSKQNDVDEDEGDEERGINWGKWADKIKKGLKKISKSMLKGMKKGAKFLKDKAIKVTPIKCEGKSCKSCISLTIPMKQSVCAQFTLLKTNKATYLIVALTVNDEAKLEQKIKIGEVPRCMNIGEPIGKLCMKGLEGKAKSSKGQANANFCLVILAEKYNCGVKICAKYEDKKFKVKFSPKLFAGGQSEDGDIVELDEKEESGVTLDADEFEIDE</sequence>
<organism evidence="3">
    <name type="scientific">Oncocephalus sp</name>
    <dbReference type="NCBI Taxonomy" id="2944721"/>
    <lineage>
        <taxon>Eukaryota</taxon>
        <taxon>Metazoa</taxon>
        <taxon>Ecdysozoa</taxon>
        <taxon>Arthropoda</taxon>
        <taxon>Hexapoda</taxon>
        <taxon>Insecta</taxon>
        <taxon>Pterygota</taxon>
        <taxon>Neoptera</taxon>
        <taxon>Paraneoptera</taxon>
        <taxon>Hemiptera</taxon>
        <taxon>Heteroptera</taxon>
        <taxon>Panheteroptera</taxon>
        <taxon>Cimicomorpha</taxon>
        <taxon>Reduviidae</taxon>
        <taxon>Stenopodainae</taxon>
        <taxon>Oncocephalus</taxon>
    </lineage>
</organism>
<dbReference type="EMBL" id="PP517417">
    <property type="protein sequence ID" value="WXI02667.1"/>
    <property type="molecule type" value="mRNA"/>
</dbReference>
<feature type="coiled-coil region" evidence="1">
    <location>
        <begin position="202"/>
        <end position="233"/>
    </location>
</feature>
<keyword evidence="2" id="KW-0732">Signal</keyword>
<dbReference type="AlphaFoldDB" id="A0AB38ZEE7"/>
<feature type="chain" id="PRO_5044325050" evidence="2">
    <location>
        <begin position="20"/>
        <end position="454"/>
    </location>
</feature>
<evidence type="ECO:0000256" key="2">
    <source>
        <dbReference type="SAM" id="SignalP"/>
    </source>
</evidence>
<accession>A0AB38ZEE7</accession>
<name>A0AB38ZEE7_9HEMI</name>
<evidence type="ECO:0000313" key="3">
    <source>
        <dbReference type="EMBL" id="WXI02667.1"/>
    </source>
</evidence>
<protein>
    <submittedName>
        <fullName evidence="3">Venom redulysin 3</fullName>
    </submittedName>
</protein>
<reference evidence="3" key="1">
    <citation type="submission" date="2024-03" db="EMBL/GenBank/DDBJ databases">
        <title>Venom adaptation and exaptation during the trophic switch to blood-feeding by kissing bugs (Reduviidae: Triatominae).</title>
        <authorList>
            <person name="Zdenek C.N."/>
            <person name="Cardoso F.C."/>
            <person name="Robinson S.D."/>
            <person name="Mercedes R.S."/>
            <person name="Raidjoe E.R."/>
            <person name="Hernandez-Vargas M.J."/>
            <person name="Jin J."/>
            <person name="Corzo G."/>
            <person name="Vetter I."/>
            <person name="King G.F."/>
            <person name="Fry B.G."/>
            <person name="Walker A."/>
        </authorList>
    </citation>
    <scope>NUCLEOTIDE SEQUENCE</scope>
</reference>
<feature type="signal peptide" evidence="2">
    <location>
        <begin position="1"/>
        <end position="19"/>
    </location>
</feature>
<keyword evidence="1" id="KW-0175">Coiled coil</keyword>